<dbReference type="Pfam" id="PF13621">
    <property type="entry name" value="Cupin_8"/>
    <property type="match status" value="1"/>
</dbReference>
<feature type="compositionally biased region" description="Low complexity" evidence="2">
    <location>
        <begin position="153"/>
        <end position="163"/>
    </location>
</feature>
<dbReference type="InterPro" id="IPR003347">
    <property type="entry name" value="JmjC_dom"/>
</dbReference>
<dbReference type="EMBL" id="HBIP01031897">
    <property type="protein sequence ID" value="CAE0504337.1"/>
    <property type="molecule type" value="Transcribed_RNA"/>
</dbReference>
<dbReference type="PROSITE" id="PS51184">
    <property type="entry name" value="JMJC"/>
    <property type="match status" value="1"/>
</dbReference>
<dbReference type="GO" id="GO:0045905">
    <property type="term" value="P:positive regulation of translational termination"/>
    <property type="evidence" value="ECO:0007669"/>
    <property type="project" value="TreeGrafter"/>
</dbReference>
<dbReference type="SUPFAM" id="SSF51197">
    <property type="entry name" value="Clavaminate synthase-like"/>
    <property type="match status" value="1"/>
</dbReference>
<dbReference type="PANTHER" id="PTHR12480">
    <property type="entry name" value="ARGININE DEMETHYLASE AND LYSYL-HYDROXYLASE JMJD"/>
    <property type="match status" value="1"/>
</dbReference>
<dbReference type="GO" id="GO:0005737">
    <property type="term" value="C:cytoplasm"/>
    <property type="evidence" value="ECO:0007669"/>
    <property type="project" value="TreeGrafter"/>
</dbReference>
<dbReference type="InterPro" id="IPR041667">
    <property type="entry name" value="Cupin_8"/>
</dbReference>
<protein>
    <recommendedName>
        <fullName evidence="3">JmjC domain-containing protein</fullName>
    </recommendedName>
</protein>
<dbReference type="GO" id="GO:0005634">
    <property type="term" value="C:nucleus"/>
    <property type="evidence" value="ECO:0007669"/>
    <property type="project" value="TreeGrafter"/>
</dbReference>
<dbReference type="SMART" id="SM00558">
    <property type="entry name" value="JmjC"/>
    <property type="match status" value="1"/>
</dbReference>
<organism evidence="4">
    <name type="scientific">Dunaliella tertiolecta</name>
    <name type="common">Green alga</name>
    <dbReference type="NCBI Taxonomy" id="3047"/>
    <lineage>
        <taxon>Eukaryota</taxon>
        <taxon>Viridiplantae</taxon>
        <taxon>Chlorophyta</taxon>
        <taxon>core chlorophytes</taxon>
        <taxon>Chlorophyceae</taxon>
        <taxon>CS clade</taxon>
        <taxon>Chlamydomonadales</taxon>
        <taxon>Dunaliellaceae</taxon>
        <taxon>Dunaliella</taxon>
    </lineage>
</organism>
<evidence type="ECO:0000256" key="1">
    <source>
        <dbReference type="ARBA" id="ARBA00006801"/>
    </source>
</evidence>
<reference evidence="4" key="1">
    <citation type="submission" date="2021-01" db="EMBL/GenBank/DDBJ databases">
        <authorList>
            <person name="Corre E."/>
            <person name="Pelletier E."/>
            <person name="Niang G."/>
            <person name="Scheremetjew M."/>
            <person name="Finn R."/>
            <person name="Kale V."/>
            <person name="Holt S."/>
            <person name="Cochrane G."/>
            <person name="Meng A."/>
            <person name="Brown T."/>
            <person name="Cohen L."/>
        </authorList>
    </citation>
    <scope>NUCLEOTIDE SEQUENCE</scope>
    <source>
        <strain evidence="4">CCMP1320</strain>
    </source>
</reference>
<feature type="domain" description="JmjC" evidence="3">
    <location>
        <begin position="195"/>
        <end position="416"/>
    </location>
</feature>
<dbReference type="AlphaFoldDB" id="A0A7S3R751"/>
<evidence type="ECO:0000259" key="3">
    <source>
        <dbReference type="PROSITE" id="PS51184"/>
    </source>
</evidence>
<dbReference type="InterPro" id="IPR050910">
    <property type="entry name" value="JMJD6_ArgDemeth/LysHydrox"/>
</dbReference>
<name>A0A7S3R751_DUNTE</name>
<dbReference type="GO" id="GO:0016706">
    <property type="term" value="F:2-oxoglutarate-dependent dioxygenase activity"/>
    <property type="evidence" value="ECO:0007669"/>
    <property type="project" value="TreeGrafter"/>
</dbReference>
<gene>
    <name evidence="4" type="ORF">DTER00134_LOCUS19410</name>
</gene>
<proteinExistence type="inferred from homology"/>
<feature type="region of interest" description="Disordered" evidence="2">
    <location>
        <begin position="146"/>
        <end position="176"/>
    </location>
</feature>
<sequence>MEFPVLDPKLLDDVKHVPQGDPLLMDNLEPLKRLAPQHTKVGPSYTGSFRSVDVRHAKELTYEEFVHCYMEPNRPVLIQGAMEGWRARKEWVHEDGSPNISALEHVVGDTMVCVTDTRQQQDGCGEVKEMSLAEYLAWWRARHESQGGRGQEHSQQQQQQQQQQEEEKQSLTSQGGCKRAEYRPHYYLKDWHFCSVAPPEYRAYEVPCYFRSDWLNAYYDALGEAQKQKTQEQEASTSRGTSTADYRFVYLGPAGSWTPLHSDVLRSYSWSANVAGVKRWLLLEPEHTFLLYDRHYMRLAPDFGVDQVNRAGSCPAARGPEMQMPASAAATTASALAAQAVQQPFLEDPNLAQTFPRLQEAHPLLFECIQGPGDILFVPSGMHHTVTNLCDTLSINHNWINPFNVHWTWALLHAQRKKAETSIEDIRFLCGSNDEFQSLVDRNLKADSGMDLKGFAHFVAVAAEQHLDQLQKCSKQSSIDADETNRACAWHTFSLRRALRVLEAVAEEVQKAAAHKEASRTLAENAHRASALQMMQLQQLVQHLGSETVRDNYLDYAFSLCEFIRRLQTALALPG</sequence>
<dbReference type="Gene3D" id="2.60.120.650">
    <property type="entry name" value="Cupin"/>
    <property type="match status" value="1"/>
</dbReference>
<accession>A0A7S3R751</accession>
<dbReference type="GO" id="GO:0043565">
    <property type="term" value="F:sequence-specific DNA binding"/>
    <property type="evidence" value="ECO:0007669"/>
    <property type="project" value="TreeGrafter"/>
</dbReference>
<evidence type="ECO:0000313" key="4">
    <source>
        <dbReference type="EMBL" id="CAE0504337.1"/>
    </source>
</evidence>
<comment type="similarity">
    <text evidence="1">Belongs to the JARID1 histone demethylase family.</text>
</comment>
<evidence type="ECO:0000256" key="2">
    <source>
        <dbReference type="SAM" id="MobiDB-lite"/>
    </source>
</evidence>
<dbReference type="PANTHER" id="PTHR12480:SF6">
    <property type="entry name" value="2-OXOGLUTARATE AND IRON-DEPENDENT OXYGENASE JMJD4"/>
    <property type="match status" value="1"/>
</dbReference>